<dbReference type="Gramene" id="evm.model.09.779">
    <property type="protein sequence ID" value="cds.evm.model.09.779"/>
    <property type="gene ID" value="evm.TU.09.779"/>
</dbReference>
<organism evidence="3 4">
    <name type="scientific">Cannabis sativa</name>
    <name type="common">Hemp</name>
    <name type="synonym">Marijuana</name>
    <dbReference type="NCBI Taxonomy" id="3483"/>
    <lineage>
        <taxon>Eukaryota</taxon>
        <taxon>Viridiplantae</taxon>
        <taxon>Streptophyta</taxon>
        <taxon>Embryophyta</taxon>
        <taxon>Tracheophyta</taxon>
        <taxon>Spermatophyta</taxon>
        <taxon>Magnoliopsida</taxon>
        <taxon>eudicotyledons</taxon>
        <taxon>Gunneridae</taxon>
        <taxon>Pentapetalae</taxon>
        <taxon>rosids</taxon>
        <taxon>fabids</taxon>
        <taxon>Rosales</taxon>
        <taxon>Cannabaceae</taxon>
        <taxon>Cannabis</taxon>
    </lineage>
</organism>
<accession>A0A803QHC2</accession>
<dbReference type="EMBL" id="UZAU01000736">
    <property type="status" value="NOT_ANNOTATED_CDS"/>
    <property type="molecule type" value="Genomic_DNA"/>
</dbReference>
<keyword evidence="1" id="KW-0479">Metal-binding</keyword>
<keyword evidence="1" id="KW-0862">Zinc</keyword>
<protein>
    <recommendedName>
        <fullName evidence="2">CCHC-type domain-containing protein</fullName>
    </recommendedName>
</protein>
<dbReference type="PANTHER" id="PTHR33116">
    <property type="entry name" value="REVERSE TRANSCRIPTASE ZINC-BINDING DOMAIN-CONTAINING PROTEIN-RELATED-RELATED"/>
    <property type="match status" value="1"/>
</dbReference>
<evidence type="ECO:0000256" key="1">
    <source>
        <dbReference type="PROSITE-ProRule" id="PRU00047"/>
    </source>
</evidence>
<dbReference type="EnsemblPlants" id="evm.model.09.779">
    <property type="protein sequence ID" value="cds.evm.model.09.779"/>
    <property type="gene ID" value="evm.TU.09.779"/>
</dbReference>
<feature type="domain" description="CCHC-type" evidence="2">
    <location>
        <begin position="79"/>
        <end position="92"/>
    </location>
</feature>
<dbReference type="InterPro" id="IPR025836">
    <property type="entry name" value="Zn_knuckle_CX2CX4HX4C"/>
</dbReference>
<dbReference type="Gene3D" id="3.60.10.10">
    <property type="entry name" value="Endonuclease/exonuclease/phosphatase"/>
    <property type="match status" value="1"/>
</dbReference>
<dbReference type="Pfam" id="PF00078">
    <property type="entry name" value="RVT_1"/>
    <property type="match status" value="1"/>
</dbReference>
<keyword evidence="4" id="KW-1185">Reference proteome</keyword>
<keyword evidence="1" id="KW-0863">Zinc-finger</keyword>
<dbReference type="InterPro" id="IPR043502">
    <property type="entry name" value="DNA/RNA_pol_sf"/>
</dbReference>
<evidence type="ECO:0000313" key="3">
    <source>
        <dbReference type="EnsemblPlants" id="cds.evm.model.09.779"/>
    </source>
</evidence>
<dbReference type="GO" id="GO:0008270">
    <property type="term" value="F:zinc ion binding"/>
    <property type="evidence" value="ECO:0007669"/>
    <property type="project" value="UniProtKB-KW"/>
</dbReference>
<dbReference type="PANTHER" id="PTHR33116:SF86">
    <property type="entry name" value="REVERSE TRANSCRIPTASE DOMAIN-CONTAINING PROTEIN"/>
    <property type="match status" value="1"/>
</dbReference>
<name>A0A803QHC2_CANSA</name>
<dbReference type="GO" id="GO:0003676">
    <property type="term" value="F:nucleic acid binding"/>
    <property type="evidence" value="ECO:0007669"/>
    <property type="project" value="InterPro"/>
</dbReference>
<proteinExistence type="predicted"/>
<dbReference type="InterPro" id="IPR036691">
    <property type="entry name" value="Endo/exonu/phosph_ase_sf"/>
</dbReference>
<dbReference type="GO" id="GO:0003824">
    <property type="term" value="F:catalytic activity"/>
    <property type="evidence" value="ECO:0007669"/>
    <property type="project" value="InterPro"/>
</dbReference>
<reference evidence="3" key="1">
    <citation type="submission" date="2018-11" db="EMBL/GenBank/DDBJ databases">
        <authorList>
            <person name="Grassa J C."/>
        </authorList>
    </citation>
    <scope>NUCLEOTIDE SEQUENCE [LARGE SCALE GENOMIC DNA]</scope>
</reference>
<dbReference type="Proteomes" id="UP000596661">
    <property type="component" value="Chromosome 9"/>
</dbReference>
<evidence type="ECO:0000259" key="2">
    <source>
        <dbReference type="PROSITE" id="PS50158"/>
    </source>
</evidence>
<dbReference type="InterPro" id="IPR000477">
    <property type="entry name" value="RT_dom"/>
</dbReference>
<sequence>MLVMGFFFEEEDDCAFVLEKRPWLVNSVLLNLKPWPVEGEDENAAIMGKKVGSFLKTDSKPKEELSWIQFKYEKLPHLCFNCGKLAHWNKECSAPLDMVIPKIGEAVQMYGTWIKSETGRSNCFTMKGKGVTKLIIDNGDVPEWELNGKQRRGTWRRQQPLKVATTTVGSGLEAGVLKEKVAALTGNFRQAGNILGTKDNTYTGSTSSGGATRYHGDRTEDVAMEDNHVDHVENEGVGQNFLELPNPDFSLNENRDIIPNIGPTIAQSLEIPHEWVYLSQTPHKFPEPTLLGWPNLDKEGQEMFLKLYGDDVINLYKRRGGGRKHAPTVLMRCLTWNCRGLRRSTAERTLWGLIYDSNAYFLFLSETKVTAEAMGTVMNRSGFMNHWCIPTNGFAEGFCIAWRIGVMCNVVDTYEIGFLVSFQANMGFPEWKMFCVYGTPYGASKRGFWSWLTEIVSECNDPWALVGDLNVTLDHTEKIGGREYDAREGEFLRNFLFKCGGIDLGSDGGIFTWQNSTLAPNRIRKRLDRFIVDGVWCIASSNSQREMGLPRKLCRTKKELKLWNQNVFDFCDKNLRHLRNQLESVQKMSITHSMVAKEAEIQMEILDMEEKMGRILRQKSRENWLQFGDGNSKFFHKSTLIRRRRNYIGAVRDGEGQWIRGRGDIGKYFQDCFHAMFCFSNPHIDADLESVFTEKVTESENEEICRVPDEGEIKDVVFKLHPLKAPRPDKFPCIFFRKYWDIVGDSEVLHSMKSKRGKKGVMAVKMDMNKAYDRLEWGFLLRVLKENRFSSKVCTLLMECVTTVSYSILINGAPLVPFNPKWGLRQGDPLSPFLFILYSEVLSKLILCAERNDDLNGIRVARKTSPITHLLYADDSIFFCSATIKNASSLLNCLHKYESWSGQLLSNAKSGVVFSPNTRRLCREKVKGILGFNNLNPKEKYLGNPFFFSANKRKDFLFLKDKILGKFEGWKAKYIFQAGRTTLVSSILQSIPNYFMSTVQVPSTLCEELDQVVAKFWWAESVDKKHYYALRSWSGLCQPKSCGGLGFRRFKDMNLALLAKLFWLVMERKDKTWVKLLRDKYCKSNDVWDVVKTGSDSRCWRSILEAKAICVNGAGIMIADGTCEIWDRLWLPRTGLQEIKNNFQFQHNQSLWRVMDLFNPGSRRWNEKVVRDCFLADIVEDILRIRTLDEGGDILFWKASGSGKFSVKNAYWLSQHHRFNEPHMLWKKLWKTEMHPRLKHFC</sequence>
<dbReference type="AlphaFoldDB" id="A0A803QHC2"/>
<reference evidence="3" key="2">
    <citation type="submission" date="2021-03" db="UniProtKB">
        <authorList>
            <consortium name="EnsemblPlants"/>
        </authorList>
    </citation>
    <scope>IDENTIFICATION</scope>
</reference>
<dbReference type="PROSITE" id="PS50158">
    <property type="entry name" value="ZF_CCHC"/>
    <property type="match status" value="1"/>
</dbReference>
<dbReference type="SUPFAM" id="SSF56219">
    <property type="entry name" value="DNase I-like"/>
    <property type="match status" value="1"/>
</dbReference>
<dbReference type="InterPro" id="IPR001878">
    <property type="entry name" value="Znf_CCHC"/>
</dbReference>
<dbReference type="SUPFAM" id="SSF56672">
    <property type="entry name" value="DNA/RNA polymerases"/>
    <property type="match status" value="1"/>
</dbReference>
<dbReference type="InterPro" id="IPR005135">
    <property type="entry name" value="Endo/exonuclease/phosphatase"/>
</dbReference>
<dbReference type="Pfam" id="PF03372">
    <property type="entry name" value="Exo_endo_phos"/>
    <property type="match status" value="1"/>
</dbReference>
<evidence type="ECO:0000313" key="4">
    <source>
        <dbReference type="Proteomes" id="UP000596661"/>
    </source>
</evidence>
<dbReference type="Pfam" id="PF14392">
    <property type="entry name" value="zf-CCHC_4"/>
    <property type="match status" value="1"/>
</dbReference>